<evidence type="ECO:0000256" key="1">
    <source>
        <dbReference type="SAM" id="Phobius"/>
    </source>
</evidence>
<dbReference type="OrthoDB" id="10011779at2"/>
<dbReference type="AlphaFoldDB" id="A0A4Y8SNB2"/>
<keyword evidence="1" id="KW-0812">Transmembrane</keyword>
<reference evidence="2 3" key="1">
    <citation type="journal article" date="2017" name="Int. J. Syst. Evol. Microbiol.">
        <title>Mucilaginibacterpsychrotolerans sp. nov., isolated from peatlands.</title>
        <authorList>
            <person name="Deng Y."/>
            <person name="Shen L."/>
            <person name="Xu B."/>
            <person name="Liu Y."/>
            <person name="Gu Z."/>
            <person name="Liu H."/>
            <person name="Zhou Y."/>
        </authorList>
    </citation>
    <scope>NUCLEOTIDE SEQUENCE [LARGE SCALE GENOMIC DNA]</scope>
    <source>
        <strain evidence="2 3">NH7-4</strain>
    </source>
</reference>
<gene>
    <name evidence="2" type="ORF">E2R66_03725</name>
</gene>
<dbReference type="EMBL" id="SOZE01000002">
    <property type="protein sequence ID" value="TFF40368.1"/>
    <property type="molecule type" value="Genomic_DNA"/>
</dbReference>
<dbReference type="Proteomes" id="UP000297540">
    <property type="component" value="Unassembled WGS sequence"/>
</dbReference>
<keyword evidence="1" id="KW-0472">Membrane</keyword>
<dbReference type="RefSeq" id="WP_133226243.1">
    <property type="nucleotide sequence ID" value="NZ_SOZE01000002.1"/>
</dbReference>
<proteinExistence type="predicted"/>
<evidence type="ECO:0000313" key="2">
    <source>
        <dbReference type="EMBL" id="TFF40368.1"/>
    </source>
</evidence>
<protein>
    <submittedName>
        <fullName evidence="2">Uncharacterized protein</fullName>
    </submittedName>
</protein>
<keyword evidence="3" id="KW-1185">Reference proteome</keyword>
<sequence length="260" mass="29093">MSTVNWTSPTLDAEPQDWTNPAADTVFGLEERNRIVQDIINDFIKVHGCTDAAIGIIGLALPGAGIPGLIISIGMQATVFYPPMVRKIAAVYLAPSDELTKALDEALIETLPLNVIADLASYFGSHFFKEMTKDILREYSLTLLGALIPFVGGAICAGLDYYIAKKMTNRIGRMVALYFQNDCQWIGNQKLTYQYVKKMPDDLNEIRKKSPEARRSLIKNLWPSIRMMRKNNMTEEQIISALASENVPKDLIREALDFCK</sequence>
<keyword evidence="1" id="KW-1133">Transmembrane helix</keyword>
<organism evidence="2 3">
    <name type="scientific">Mucilaginibacter psychrotolerans</name>
    <dbReference type="NCBI Taxonomy" id="1524096"/>
    <lineage>
        <taxon>Bacteria</taxon>
        <taxon>Pseudomonadati</taxon>
        <taxon>Bacteroidota</taxon>
        <taxon>Sphingobacteriia</taxon>
        <taxon>Sphingobacteriales</taxon>
        <taxon>Sphingobacteriaceae</taxon>
        <taxon>Mucilaginibacter</taxon>
    </lineage>
</organism>
<name>A0A4Y8SNB2_9SPHI</name>
<accession>A0A4Y8SNB2</accession>
<comment type="caution">
    <text evidence="2">The sequence shown here is derived from an EMBL/GenBank/DDBJ whole genome shotgun (WGS) entry which is preliminary data.</text>
</comment>
<feature type="transmembrane region" description="Helical" evidence="1">
    <location>
        <begin position="139"/>
        <end position="164"/>
    </location>
</feature>
<evidence type="ECO:0000313" key="3">
    <source>
        <dbReference type="Proteomes" id="UP000297540"/>
    </source>
</evidence>